<keyword evidence="1 2" id="KW-0456">Lyase</keyword>
<dbReference type="PANTHER" id="PTHR10362">
    <property type="entry name" value="HISTIDINE AMMONIA-LYASE"/>
    <property type="match status" value="1"/>
</dbReference>
<dbReference type="InterPro" id="IPR024083">
    <property type="entry name" value="Fumarase/histidase_N"/>
</dbReference>
<dbReference type="Proteomes" id="UP000474967">
    <property type="component" value="Unassembled WGS sequence"/>
</dbReference>
<accession>A0A6L9Y1G6</accession>
<organism evidence="2 3">
    <name type="scientific">Leifsonia tongyongensis</name>
    <dbReference type="NCBI Taxonomy" id="1268043"/>
    <lineage>
        <taxon>Bacteria</taxon>
        <taxon>Bacillati</taxon>
        <taxon>Actinomycetota</taxon>
        <taxon>Actinomycetes</taxon>
        <taxon>Micrococcales</taxon>
        <taxon>Microbacteriaceae</taxon>
        <taxon>Leifsonia</taxon>
    </lineage>
</organism>
<dbReference type="SUPFAM" id="SSF48557">
    <property type="entry name" value="L-aspartase-like"/>
    <property type="match status" value="1"/>
</dbReference>
<dbReference type="Pfam" id="PF00221">
    <property type="entry name" value="Lyase_aromatic"/>
    <property type="match status" value="1"/>
</dbReference>
<evidence type="ECO:0000313" key="2">
    <source>
        <dbReference type="EMBL" id="NEN07114.1"/>
    </source>
</evidence>
<gene>
    <name evidence="2" type="ORF">G3T36_14720</name>
</gene>
<dbReference type="Gene3D" id="1.10.275.10">
    <property type="entry name" value="Fumarase/aspartase (N-terminal domain)"/>
    <property type="match status" value="1"/>
</dbReference>
<dbReference type="InterPro" id="IPR001106">
    <property type="entry name" value="Aromatic_Lyase"/>
</dbReference>
<dbReference type="RefSeq" id="WP_163290566.1">
    <property type="nucleotide sequence ID" value="NZ_JAAGWY010000003.1"/>
</dbReference>
<sequence>MAAEIVTLGADAPTSADVVAIAEGAQVAIDTDAREAIAASRAVVDAAIAAGRAVYGLNTRLGAGRDDRVGDDELLDFQRLVIANHRGGIGEALGERQARALIAVRLIGFTRGGAGVRVELAQAYADLLNARIHPVIPARGSVGAADLTHLAEVAAVVTGGGRAFVDGVVVPGDEALASAALAPVVLAPHEGLAVLSSNAYSLGAGALVLSALAGRVGAWDSVVALALEALGAAGPAGNLGAFSAEIADARGGPGQRASAAVLRAALEGSALTASDRTVTVQDPIAFRTVPQLHGALREAVDRGLAEIDLELAARSDNPLVDAGTGRMISGGNFQAVPLALALENVRLALAHVASATERRISTLSGALTPARREGRTRVPGLLAYSAAAALAEVRQLAAPATLGVTTLSGVEDHASLAPLALQLLERSAVLVDELAAIEALHAVDLLLVTGVRPTGAGTGALFGRVDAAIASGIPASELVPVVVASLG</sequence>
<dbReference type="GO" id="GO:0016841">
    <property type="term" value="F:ammonia-lyase activity"/>
    <property type="evidence" value="ECO:0007669"/>
    <property type="project" value="UniProtKB-ARBA"/>
</dbReference>
<evidence type="ECO:0000256" key="1">
    <source>
        <dbReference type="ARBA" id="ARBA00023239"/>
    </source>
</evidence>
<dbReference type="Gene3D" id="1.20.200.10">
    <property type="entry name" value="Fumarase/aspartase (Central domain)"/>
    <property type="match status" value="1"/>
</dbReference>
<dbReference type="AlphaFoldDB" id="A0A6L9Y1G6"/>
<protein>
    <submittedName>
        <fullName evidence="2">Aromatic amino acid lyase</fullName>
    </submittedName>
</protein>
<evidence type="ECO:0000313" key="3">
    <source>
        <dbReference type="Proteomes" id="UP000474967"/>
    </source>
</evidence>
<reference evidence="2 3" key="1">
    <citation type="journal article" date="2014" name="J. Microbiol.">
        <title>Diaminobutyricibacter tongyongensis gen. nov., sp. nov. and Homoserinibacter gongjuensis gen. nov., sp. nov. belong to the family Microbacteriaceae.</title>
        <authorList>
            <person name="Kim S.J."/>
            <person name="Ahn J.H."/>
            <person name="Weon H.Y."/>
            <person name="Hamada M."/>
            <person name="Suzuki K."/>
            <person name="Kwon S.W."/>
        </authorList>
    </citation>
    <scope>NUCLEOTIDE SEQUENCE [LARGE SCALE GENOMIC DNA]</scope>
    <source>
        <strain evidence="2 3">NBRC 108724</strain>
    </source>
</reference>
<dbReference type="InterPro" id="IPR008948">
    <property type="entry name" value="L-Aspartase-like"/>
</dbReference>
<comment type="caution">
    <text evidence="2">The sequence shown here is derived from an EMBL/GenBank/DDBJ whole genome shotgun (WGS) entry which is preliminary data.</text>
</comment>
<proteinExistence type="predicted"/>
<keyword evidence="3" id="KW-1185">Reference proteome</keyword>
<dbReference type="EMBL" id="JAAGWY010000003">
    <property type="protein sequence ID" value="NEN07114.1"/>
    <property type="molecule type" value="Genomic_DNA"/>
</dbReference>
<name>A0A6L9Y1G6_9MICO</name>
<dbReference type="CDD" id="cd00332">
    <property type="entry name" value="PAL-HAL"/>
    <property type="match status" value="1"/>
</dbReference>